<name>A0A078ARS2_STYLE</name>
<dbReference type="EMBL" id="CCKQ01012281">
    <property type="protein sequence ID" value="CDW83887.1"/>
    <property type="molecule type" value="Genomic_DNA"/>
</dbReference>
<gene>
    <name evidence="1" type="primary">Contig5864.g6286</name>
    <name evidence="1" type="ORF">STYLEM_12940</name>
</gene>
<proteinExistence type="predicted"/>
<accession>A0A078ARS2</accession>
<protein>
    <submittedName>
        <fullName evidence="1">Uncharacterized protein</fullName>
    </submittedName>
</protein>
<sequence length="323" mass="36627">MKKNRSPEFPWERGLSFKNLRKIIYLGTQDKWLSPEILHSITMKDIDESLKRGLTLNRFLGIIEKDRVIIQYLTLPKFDPVSNMLLRAECHAAVLHRQDKDWWLLDCAADKRISPLLNIKMPLGESGTSFTKVIGNFRKEDIGACSRVRGTCRGSVTANSFKMDRDLSSSKASEEEKIHTLIHSTKKARDANRVKYFTLESDLLLGDSADQVRITQIEQALQREKRRVELIKELRAKIWLPEEGAFLKGFPDESKQQIASIAYKEALLGAADGQLKKIKDGLGIEAYRNLGAGGVKVNQDMALDYVKERLIDLQDEALTALGQ</sequence>
<reference evidence="1 2" key="1">
    <citation type="submission" date="2014-06" db="EMBL/GenBank/DDBJ databases">
        <authorList>
            <person name="Swart Estienne"/>
        </authorList>
    </citation>
    <scope>NUCLEOTIDE SEQUENCE [LARGE SCALE GENOMIC DNA]</scope>
    <source>
        <strain evidence="1 2">130c</strain>
    </source>
</reference>
<evidence type="ECO:0000313" key="1">
    <source>
        <dbReference type="EMBL" id="CDW83887.1"/>
    </source>
</evidence>
<evidence type="ECO:0000313" key="2">
    <source>
        <dbReference type="Proteomes" id="UP000039865"/>
    </source>
</evidence>
<keyword evidence="2" id="KW-1185">Reference proteome</keyword>
<dbReference type="Proteomes" id="UP000039865">
    <property type="component" value="Unassembled WGS sequence"/>
</dbReference>
<organism evidence="1 2">
    <name type="scientific">Stylonychia lemnae</name>
    <name type="common">Ciliate</name>
    <dbReference type="NCBI Taxonomy" id="5949"/>
    <lineage>
        <taxon>Eukaryota</taxon>
        <taxon>Sar</taxon>
        <taxon>Alveolata</taxon>
        <taxon>Ciliophora</taxon>
        <taxon>Intramacronucleata</taxon>
        <taxon>Spirotrichea</taxon>
        <taxon>Stichotrichia</taxon>
        <taxon>Sporadotrichida</taxon>
        <taxon>Oxytrichidae</taxon>
        <taxon>Stylonychinae</taxon>
        <taxon>Stylonychia</taxon>
    </lineage>
</organism>
<dbReference type="InParanoid" id="A0A078ARS2"/>
<dbReference type="AlphaFoldDB" id="A0A078ARS2"/>